<dbReference type="Proteomes" id="UP001604277">
    <property type="component" value="Unassembled WGS sequence"/>
</dbReference>
<feature type="region of interest" description="Disordered" evidence="1">
    <location>
        <begin position="530"/>
        <end position="625"/>
    </location>
</feature>
<name>A0ABD1UDA6_9LAMI</name>
<feature type="region of interest" description="Disordered" evidence="1">
    <location>
        <begin position="39"/>
        <end position="60"/>
    </location>
</feature>
<keyword evidence="3" id="KW-1185">Reference proteome</keyword>
<proteinExistence type="predicted"/>
<dbReference type="PANTHER" id="PTHR31680:SF20">
    <property type="entry name" value="PROTEIN LONGIFOLIA 2-LIKE"/>
    <property type="match status" value="1"/>
</dbReference>
<sequence>MCAKVSPSFTDENRDLRKQIGCMNGIFQLFDRHHLPTRRRISSQHHKRPLPGAHHNIDPGHATKIAMEKELEDARKESPVSFESSRTSCSSSCSSMLSSFDSNKTAQPEAISFIQIKIPVTPLQTTTRKEQKTSLASGQKSLDLRDVVKDSMYRETRGLFIKSKAKDERRCSVLKHIDSPRPSQQFKSGQSRVVVSDASSIQDICKLQEATKKYKDERLALPRFSYDERESRDTLKSTIQRKELPRLSLDSRASTMKSSDLQSRSNFLLRDLHMGNENSSQVLPSNQDPGSNKRSSTVVAKLMGLEAFSDVTPTGESRIIKIKSCANIDSVSRSPKPAGMGKHTQDPCSPRVSQKDPASPHLSNANSVKKPTSHSRFPPEPAPWRQPDTSQGSRKQALQSRKSTAITPNMSSVYGEIEKRITELEFEKSGKDLTALKHMLEAMEKTRQRLENRKGDLTESASQTSRYSVENSISDPDFRLSTWQDRRSNHRLPTMKGTCSSKEIRAFYYDHETSQTPDKSHLRKLRTLDYTSNQENSVHKHPGKDLTPRNNLKDPAWHIRSTDKKTNWRTSEAQQTSKAPQCIKVESRATCGRSSGMVSPRLKQKQQQIVRESHPTTPSSDSGHD</sequence>
<accession>A0ABD1UDA6</accession>
<dbReference type="AlphaFoldDB" id="A0ABD1UDA6"/>
<feature type="compositionally biased region" description="Polar residues" evidence="1">
    <location>
        <begin position="568"/>
        <end position="579"/>
    </location>
</feature>
<feature type="compositionally biased region" description="Polar residues" evidence="1">
    <location>
        <begin position="605"/>
        <end position="625"/>
    </location>
</feature>
<protein>
    <recommendedName>
        <fullName evidence="4">DUF3741 domain-containing protein</fullName>
    </recommendedName>
</protein>
<gene>
    <name evidence="2" type="ORF">Fot_26943</name>
</gene>
<feature type="region of interest" description="Disordered" evidence="1">
    <location>
        <begin position="277"/>
        <end position="296"/>
    </location>
</feature>
<evidence type="ECO:0000313" key="3">
    <source>
        <dbReference type="Proteomes" id="UP001604277"/>
    </source>
</evidence>
<comment type="caution">
    <text evidence="2">The sequence shown here is derived from an EMBL/GenBank/DDBJ whole genome shotgun (WGS) entry which is preliminary data.</text>
</comment>
<feature type="region of interest" description="Disordered" evidence="1">
    <location>
        <begin position="330"/>
        <end position="411"/>
    </location>
</feature>
<feature type="compositionally biased region" description="Polar residues" evidence="1">
    <location>
        <begin position="459"/>
        <end position="470"/>
    </location>
</feature>
<feature type="compositionally biased region" description="Basic residues" evidence="1">
    <location>
        <begin position="39"/>
        <end position="49"/>
    </location>
</feature>
<evidence type="ECO:0000313" key="2">
    <source>
        <dbReference type="EMBL" id="KAL2523020.1"/>
    </source>
</evidence>
<dbReference type="EMBL" id="JBFOLJ010000007">
    <property type="protein sequence ID" value="KAL2523020.1"/>
    <property type="molecule type" value="Genomic_DNA"/>
</dbReference>
<feature type="compositionally biased region" description="Polar residues" evidence="1">
    <location>
        <begin position="361"/>
        <end position="370"/>
    </location>
</feature>
<feature type="compositionally biased region" description="Polar residues" evidence="1">
    <location>
        <begin position="387"/>
        <end position="411"/>
    </location>
</feature>
<feature type="region of interest" description="Disordered" evidence="1">
    <location>
        <begin position="450"/>
        <end position="470"/>
    </location>
</feature>
<reference evidence="3" key="1">
    <citation type="submission" date="2024-07" db="EMBL/GenBank/DDBJ databases">
        <title>Two chromosome-level genome assemblies of Korean endemic species Abeliophyllum distichum and Forsythia ovata (Oleaceae).</title>
        <authorList>
            <person name="Jang H."/>
        </authorList>
    </citation>
    <scope>NUCLEOTIDE SEQUENCE [LARGE SCALE GENOMIC DNA]</scope>
</reference>
<evidence type="ECO:0008006" key="4">
    <source>
        <dbReference type="Google" id="ProtNLM"/>
    </source>
</evidence>
<feature type="compositionally biased region" description="Basic and acidic residues" evidence="1">
    <location>
        <begin position="543"/>
        <end position="566"/>
    </location>
</feature>
<dbReference type="PANTHER" id="PTHR31680">
    <property type="entry name" value="LONGIFOLIA PROTEIN"/>
    <property type="match status" value="1"/>
</dbReference>
<dbReference type="InterPro" id="IPR033334">
    <property type="entry name" value="LNG1/2"/>
</dbReference>
<evidence type="ECO:0000256" key="1">
    <source>
        <dbReference type="SAM" id="MobiDB-lite"/>
    </source>
</evidence>
<organism evidence="2 3">
    <name type="scientific">Forsythia ovata</name>
    <dbReference type="NCBI Taxonomy" id="205694"/>
    <lineage>
        <taxon>Eukaryota</taxon>
        <taxon>Viridiplantae</taxon>
        <taxon>Streptophyta</taxon>
        <taxon>Embryophyta</taxon>
        <taxon>Tracheophyta</taxon>
        <taxon>Spermatophyta</taxon>
        <taxon>Magnoliopsida</taxon>
        <taxon>eudicotyledons</taxon>
        <taxon>Gunneridae</taxon>
        <taxon>Pentapetalae</taxon>
        <taxon>asterids</taxon>
        <taxon>lamiids</taxon>
        <taxon>Lamiales</taxon>
        <taxon>Oleaceae</taxon>
        <taxon>Forsythieae</taxon>
        <taxon>Forsythia</taxon>
    </lineage>
</organism>